<gene>
    <name evidence="3" type="primary">ZFR2</name>
</gene>
<dbReference type="FunFam" id="1.10.1410.40:FF:000001">
    <property type="entry name" value="interleukin enhancer-binding factor 3 isoform X1"/>
    <property type="match status" value="1"/>
</dbReference>
<feature type="compositionally biased region" description="Basic and acidic residues" evidence="1">
    <location>
        <begin position="468"/>
        <end position="482"/>
    </location>
</feature>
<feature type="region of interest" description="Disordered" evidence="1">
    <location>
        <begin position="599"/>
        <end position="648"/>
    </location>
</feature>
<dbReference type="PROSITE" id="PS51703">
    <property type="entry name" value="DZF"/>
    <property type="match status" value="1"/>
</dbReference>
<dbReference type="GeneTree" id="ENSGT00940000162148"/>
<dbReference type="SMART" id="SM00572">
    <property type="entry name" value="DZF"/>
    <property type="match status" value="1"/>
</dbReference>
<feature type="domain" description="DZF" evidence="2">
    <location>
        <begin position="631"/>
        <end position="996"/>
    </location>
</feature>
<evidence type="ECO:0000313" key="3">
    <source>
        <dbReference type="Ensembl" id="ENSAMEP00000006323.2"/>
    </source>
</evidence>
<dbReference type="PANTHER" id="PTHR45762:SF2">
    <property type="entry name" value="ZINC FINGER RNA-BINDING PROTEIN 2"/>
    <property type="match status" value="1"/>
</dbReference>
<evidence type="ECO:0000259" key="2">
    <source>
        <dbReference type="PROSITE" id="PS51703"/>
    </source>
</evidence>
<dbReference type="FunFam" id="3.30.460.10:FF:000010">
    <property type="entry name" value="Zinc finger RNA-binding protein 2"/>
    <property type="match status" value="1"/>
</dbReference>
<dbReference type="FunFam" id="3.30.160.60:FF:000898">
    <property type="entry name" value="zinc finger RNA-binding protein 2"/>
    <property type="match status" value="1"/>
</dbReference>
<dbReference type="SMART" id="SM00451">
    <property type="entry name" value="ZnF_U1"/>
    <property type="match status" value="3"/>
</dbReference>
<dbReference type="HOGENOM" id="CLU_012026_0_0_1"/>
<dbReference type="Pfam" id="PF20965">
    <property type="entry name" value="DZF_C"/>
    <property type="match status" value="1"/>
</dbReference>
<dbReference type="GO" id="GO:0008270">
    <property type="term" value="F:zinc ion binding"/>
    <property type="evidence" value="ECO:0007669"/>
    <property type="project" value="InterPro"/>
</dbReference>
<protein>
    <submittedName>
        <fullName evidence="3">Zinc finger RNA binding protein 2</fullName>
    </submittedName>
</protein>
<dbReference type="Gene3D" id="1.10.1410.40">
    <property type="match status" value="1"/>
</dbReference>
<evidence type="ECO:0000313" key="4">
    <source>
        <dbReference type="Proteomes" id="UP000008912"/>
    </source>
</evidence>
<feature type="compositionally biased region" description="Polar residues" evidence="1">
    <location>
        <begin position="135"/>
        <end position="161"/>
    </location>
</feature>
<dbReference type="InterPro" id="IPR006561">
    <property type="entry name" value="DZF_dom"/>
</dbReference>
<dbReference type="Gene3D" id="3.30.460.10">
    <property type="entry name" value="Beta Polymerase, domain 2"/>
    <property type="match status" value="1"/>
</dbReference>
<feature type="compositionally biased region" description="Low complexity" evidence="1">
    <location>
        <begin position="440"/>
        <end position="452"/>
    </location>
</feature>
<feature type="compositionally biased region" description="Pro residues" evidence="1">
    <location>
        <begin position="240"/>
        <end position="263"/>
    </location>
</feature>
<sequence length="1000" mass="106599">MWGPLPLADPAGNPNLLLLLSLNCSSEESSPSWACLRALLLSGVISMRAAPSMTLVTVSPAPETARYRAGAQEPCERVPRVGRARAHLATALRALSLLCVTLVTPSQDSYSYGPSADAGSYGSFENRQYHLPAASQPQLPTSATACQPGTKDTSVQPSGGYSQPQPLQSAAAAKAGQPASALALSYTEAYTSPLASSVLPVASVSTLPSYAPTYSPTSALDMGPSYPSYEAAMLSAAGPQRPPPLPLQLPLPPQQPLPLPTPPGSLWGCPGGSPSASSAGSLSGKLLAPPKLPKPRGGPRESPLHYCDICKISCAGPQTYREHLEGQKHKKKEAAQKTGTQASGGPGGVQARLCCGLCAVWCTGADAYAAHIRGARHQKVLKLHTKLGKPIPTIEPVPGDPSSAQAPCASKPAPLAAESPPTASNKPTASAGPGVGTLSKPALARRPAALKATSVGPSKLQAAGSRPPEGRQVHHPAPDRPGDPPARGGSTEASGSCDAQPVGPGYVEEVRNEEGKVVRFHCRLCECSFGDATARDMHVRGRRHRLQYKKKVNPDLPIAVKPSHRARKLLEARLRKQRQLAKRRLEEMRRWHAGMRRDELRRRCPEEGSQAPDEHPAPSPPDQHSPFLTSRPGAPAGSPPSARRLESSDDRHILCKHAAIYPTEEELLAVQKAVSHSERALKLVSDMLAEENSGSPEHVGGEHSSGSPPARVLKGVMRVGLLAKGLLLRGDRTVQLTLLCSQKPTRALLRTISEQLPRQLPMVTEDKYEVSSDSEDIIISSCEEPRVRVTVSITSPLMREDPSMDQEGMQVPLSDPGDVLSPEKCVQSLAALRHAKWFQARASGLQTCVIVLRVLRDLCQRVPAWGSLPHWAMELLAEKALSSAMGPLSPGDGMRRVLECVASGTLLTDGPGLQDPCERDQRDVLGSMTPQQREDITANAQHALRLLAFRQIHAVLGMERLPPPRSRPGPRCRKRLREAGAALEDEVQRKQGRLGGEGPA</sequence>
<feature type="region of interest" description="Disordered" evidence="1">
    <location>
        <begin position="134"/>
        <end position="172"/>
    </location>
</feature>
<dbReference type="InterPro" id="IPR003604">
    <property type="entry name" value="Matrin/U1-like-C_Znf_C2H2"/>
</dbReference>
<dbReference type="Ensembl" id="ENSAMET00000006583.2">
    <property type="protein sequence ID" value="ENSAMEP00000006323.2"/>
    <property type="gene ID" value="ENSAMEG00000005974.2"/>
</dbReference>
<dbReference type="eggNOG" id="KOG3792">
    <property type="taxonomic scope" value="Eukaryota"/>
</dbReference>
<dbReference type="Pfam" id="PF07528">
    <property type="entry name" value="DZF_N"/>
    <property type="match status" value="1"/>
</dbReference>
<dbReference type="GO" id="GO:0003725">
    <property type="term" value="F:double-stranded RNA binding"/>
    <property type="evidence" value="ECO:0007669"/>
    <property type="project" value="TreeGrafter"/>
</dbReference>
<feature type="region of interest" description="Disordered" evidence="1">
    <location>
        <begin position="235"/>
        <end position="300"/>
    </location>
</feature>
<name>G1LHC8_AILME</name>
<accession>G1LHC8</accession>
<feature type="region of interest" description="Disordered" evidence="1">
    <location>
        <begin position="389"/>
        <end position="504"/>
    </location>
</feature>
<feature type="region of interest" description="Disordered" evidence="1">
    <location>
        <begin position="979"/>
        <end position="1000"/>
    </location>
</feature>
<dbReference type="Gene3D" id="3.30.160.60">
    <property type="entry name" value="Classic Zinc Finger"/>
    <property type="match status" value="2"/>
</dbReference>
<dbReference type="InterPro" id="IPR013087">
    <property type="entry name" value="Znf_C2H2_type"/>
</dbReference>
<dbReference type="Pfam" id="PF12874">
    <property type="entry name" value="zf-met"/>
    <property type="match status" value="3"/>
</dbReference>
<dbReference type="AlphaFoldDB" id="G1LHC8"/>
<feature type="compositionally biased region" description="Low complexity" evidence="1">
    <location>
        <begin position="630"/>
        <end position="642"/>
    </location>
</feature>
<dbReference type="InterPro" id="IPR049401">
    <property type="entry name" value="DZF_dom_N"/>
</dbReference>
<organism evidence="3 4">
    <name type="scientific">Ailuropoda melanoleuca</name>
    <name type="common">Giant panda</name>
    <dbReference type="NCBI Taxonomy" id="9646"/>
    <lineage>
        <taxon>Eukaryota</taxon>
        <taxon>Metazoa</taxon>
        <taxon>Chordata</taxon>
        <taxon>Craniata</taxon>
        <taxon>Vertebrata</taxon>
        <taxon>Euteleostomi</taxon>
        <taxon>Mammalia</taxon>
        <taxon>Eutheria</taxon>
        <taxon>Laurasiatheria</taxon>
        <taxon>Carnivora</taxon>
        <taxon>Caniformia</taxon>
        <taxon>Ursidae</taxon>
        <taxon>Ailuropoda</taxon>
    </lineage>
</organism>
<feature type="compositionally biased region" description="Basic and acidic residues" evidence="1">
    <location>
        <begin position="599"/>
        <end position="616"/>
    </location>
</feature>
<feature type="region of interest" description="Disordered" evidence="1">
    <location>
        <begin position="323"/>
        <end position="347"/>
    </location>
</feature>
<dbReference type="InterPro" id="IPR043519">
    <property type="entry name" value="NT_sf"/>
</dbReference>
<dbReference type="InterPro" id="IPR049402">
    <property type="entry name" value="DZF_dom_C"/>
</dbReference>
<dbReference type="STRING" id="9646.ENSAMEP00000006323"/>
<dbReference type="FunFam" id="3.30.160.60:FF:000210">
    <property type="entry name" value="Zinc finger RNA-binding protein 2"/>
    <property type="match status" value="1"/>
</dbReference>
<dbReference type="GO" id="GO:0071011">
    <property type="term" value="C:precatalytic spliceosome"/>
    <property type="evidence" value="ECO:0007669"/>
    <property type="project" value="TreeGrafter"/>
</dbReference>
<reference evidence="3 4" key="1">
    <citation type="journal article" date="2010" name="Nature">
        <title>The sequence and de novo assembly of the giant panda genome.</title>
        <authorList>
            <person name="Li R."/>
            <person name="Fan W."/>
            <person name="Tian G."/>
            <person name="Zhu H."/>
            <person name="He L."/>
            <person name="Cai J."/>
            <person name="Huang Q."/>
            <person name="Cai Q."/>
            <person name="Li B."/>
            <person name="Bai Y."/>
            <person name="Zhang Z."/>
            <person name="Zhang Y."/>
            <person name="Wang W."/>
            <person name="Li J."/>
            <person name="Wei F."/>
            <person name="Li H."/>
            <person name="Jian M."/>
            <person name="Li J."/>
            <person name="Zhang Z."/>
            <person name="Nielsen R."/>
            <person name="Li D."/>
            <person name="Gu W."/>
            <person name="Yang Z."/>
            <person name="Xuan Z."/>
            <person name="Ryder O.A."/>
            <person name="Leung F.C."/>
            <person name="Zhou Y."/>
            <person name="Cao J."/>
            <person name="Sun X."/>
            <person name="Fu Y."/>
            <person name="Fang X."/>
            <person name="Guo X."/>
            <person name="Wang B."/>
            <person name="Hou R."/>
            <person name="Shen F."/>
            <person name="Mu B."/>
            <person name="Ni P."/>
            <person name="Lin R."/>
            <person name="Qian W."/>
            <person name="Wang G."/>
            <person name="Yu C."/>
            <person name="Nie W."/>
            <person name="Wang J."/>
            <person name="Wu Z."/>
            <person name="Liang H."/>
            <person name="Min J."/>
            <person name="Wu Q."/>
            <person name="Cheng S."/>
            <person name="Ruan J."/>
            <person name="Wang M."/>
            <person name="Shi Z."/>
            <person name="Wen M."/>
            <person name="Liu B."/>
            <person name="Ren X."/>
            <person name="Zheng H."/>
            <person name="Dong D."/>
            <person name="Cook K."/>
            <person name="Shan G."/>
            <person name="Zhang H."/>
            <person name="Kosiol C."/>
            <person name="Xie X."/>
            <person name="Lu Z."/>
            <person name="Zheng H."/>
            <person name="Li Y."/>
            <person name="Steiner C.C."/>
            <person name="Lam T.T."/>
            <person name="Lin S."/>
            <person name="Zhang Q."/>
            <person name="Li G."/>
            <person name="Tian J."/>
            <person name="Gong T."/>
            <person name="Liu H."/>
            <person name="Zhang D."/>
            <person name="Fang L."/>
            <person name="Ye C."/>
            <person name="Zhang J."/>
            <person name="Hu W."/>
            <person name="Xu A."/>
            <person name="Ren Y."/>
            <person name="Zhang G."/>
            <person name="Bruford M.W."/>
            <person name="Li Q."/>
            <person name="Ma L."/>
            <person name="Guo Y."/>
            <person name="An N."/>
            <person name="Hu Y."/>
            <person name="Zheng Y."/>
            <person name="Shi Y."/>
            <person name="Li Z."/>
            <person name="Liu Q."/>
            <person name="Chen Y."/>
            <person name="Zhao J."/>
            <person name="Qu N."/>
            <person name="Zhao S."/>
            <person name="Tian F."/>
            <person name="Wang X."/>
            <person name="Wang H."/>
            <person name="Xu L."/>
            <person name="Liu X."/>
            <person name="Vinar T."/>
            <person name="Wang Y."/>
            <person name="Lam T.W."/>
            <person name="Yiu S.M."/>
            <person name="Liu S."/>
            <person name="Zhang H."/>
            <person name="Li D."/>
            <person name="Huang Y."/>
            <person name="Wang X."/>
            <person name="Yang G."/>
            <person name="Jiang Z."/>
            <person name="Wang J."/>
            <person name="Qin N."/>
            <person name="Li L."/>
            <person name="Li J."/>
            <person name="Bolund L."/>
            <person name="Kristiansen K."/>
            <person name="Wong G.K."/>
            <person name="Olson M."/>
            <person name="Zhang X."/>
            <person name="Li S."/>
            <person name="Yang H."/>
            <person name="Wang J."/>
            <person name="Wang J."/>
        </authorList>
    </citation>
    <scope>NUCLEOTIDE SEQUENCE [LARGE SCALE GENOMIC DNA]</scope>
</reference>
<dbReference type="SUPFAM" id="SSF57667">
    <property type="entry name" value="beta-beta-alpha zinc fingers"/>
    <property type="match status" value="3"/>
</dbReference>
<feature type="compositionally biased region" description="Low complexity" evidence="1">
    <location>
        <begin position="272"/>
        <end position="289"/>
    </location>
</feature>
<reference evidence="3" key="3">
    <citation type="submission" date="2025-09" db="UniProtKB">
        <authorList>
            <consortium name="Ensembl"/>
        </authorList>
    </citation>
    <scope>IDENTIFICATION</scope>
</reference>
<dbReference type="Proteomes" id="UP000008912">
    <property type="component" value="Unassembled WGS sequence"/>
</dbReference>
<keyword evidence="4" id="KW-1185">Reference proteome</keyword>
<dbReference type="InterPro" id="IPR036236">
    <property type="entry name" value="Znf_C2H2_sf"/>
</dbReference>
<reference evidence="3" key="2">
    <citation type="submission" date="2025-08" db="UniProtKB">
        <authorList>
            <consortium name="Ensembl"/>
        </authorList>
    </citation>
    <scope>IDENTIFICATION</scope>
</reference>
<proteinExistence type="predicted"/>
<dbReference type="GO" id="GO:0003727">
    <property type="term" value="F:single-stranded RNA binding"/>
    <property type="evidence" value="ECO:0007669"/>
    <property type="project" value="TreeGrafter"/>
</dbReference>
<feature type="compositionally biased region" description="Low complexity" evidence="1">
    <location>
        <begin position="162"/>
        <end position="172"/>
    </location>
</feature>
<dbReference type="InParanoid" id="G1LHC8"/>
<dbReference type="PANTHER" id="PTHR45762">
    <property type="entry name" value="ZINC FINGER RNA-BINDING PROTEIN"/>
    <property type="match status" value="1"/>
</dbReference>
<evidence type="ECO:0000256" key="1">
    <source>
        <dbReference type="SAM" id="MobiDB-lite"/>
    </source>
</evidence>
<dbReference type="SMART" id="SM00355">
    <property type="entry name" value="ZnF_C2H2"/>
    <property type="match status" value="3"/>
</dbReference>
<dbReference type="PROSITE" id="PS00028">
    <property type="entry name" value="ZINC_FINGER_C2H2_1"/>
    <property type="match status" value="1"/>
</dbReference>